<dbReference type="GO" id="GO:0015297">
    <property type="term" value="F:antiporter activity"/>
    <property type="evidence" value="ECO:0007669"/>
    <property type="project" value="InterPro"/>
</dbReference>
<dbReference type="PROSITE" id="PS51202">
    <property type="entry name" value="RCK_C"/>
    <property type="match status" value="1"/>
</dbReference>
<keyword evidence="6 8" id="KW-1133">Transmembrane helix</keyword>
<dbReference type="GO" id="GO:1902600">
    <property type="term" value="P:proton transmembrane transport"/>
    <property type="evidence" value="ECO:0007669"/>
    <property type="project" value="InterPro"/>
</dbReference>
<evidence type="ECO:0000256" key="7">
    <source>
        <dbReference type="ARBA" id="ARBA00023136"/>
    </source>
</evidence>
<feature type="transmembrane region" description="Helical" evidence="8">
    <location>
        <begin position="116"/>
        <end position="135"/>
    </location>
</feature>
<dbReference type="SUPFAM" id="SSF51735">
    <property type="entry name" value="NAD(P)-binding Rossmann-fold domains"/>
    <property type="match status" value="1"/>
</dbReference>
<dbReference type="Pfam" id="PF02080">
    <property type="entry name" value="TrkA_C"/>
    <property type="match status" value="1"/>
</dbReference>
<keyword evidence="4" id="KW-0633">Potassium transport</keyword>
<dbReference type="EMBL" id="JANCNS010000002">
    <property type="protein sequence ID" value="MCP9199928.1"/>
    <property type="molecule type" value="Genomic_DNA"/>
</dbReference>
<feature type="transmembrane region" description="Helical" evidence="8">
    <location>
        <begin position="323"/>
        <end position="344"/>
    </location>
</feature>
<feature type="transmembrane region" description="Helical" evidence="8">
    <location>
        <begin position="6"/>
        <end position="23"/>
    </location>
</feature>
<dbReference type="Gene3D" id="3.40.50.720">
    <property type="entry name" value="NAD(P)-binding Rossmann-like Domain"/>
    <property type="match status" value="1"/>
</dbReference>
<dbReference type="InterPro" id="IPR036721">
    <property type="entry name" value="RCK_C_sf"/>
</dbReference>
<evidence type="ECO:0000256" key="6">
    <source>
        <dbReference type="ARBA" id="ARBA00022989"/>
    </source>
</evidence>
<evidence type="ECO:0000259" key="9">
    <source>
        <dbReference type="PROSITE" id="PS51201"/>
    </source>
</evidence>
<evidence type="ECO:0000313" key="11">
    <source>
        <dbReference type="EMBL" id="MCP9199928.1"/>
    </source>
</evidence>
<dbReference type="Pfam" id="PF00999">
    <property type="entry name" value="Na_H_Exchanger"/>
    <property type="match status" value="1"/>
</dbReference>
<feature type="transmembrane region" description="Helical" evidence="8">
    <location>
        <begin position="147"/>
        <end position="170"/>
    </location>
</feature>
<dbReference type="GO" id="GO:0008324">
    <property type="term" value="F:monoatomic cation transmembrane transporter activity"/>
    <property type="evidence" value="ECO:0007669"/>
    <property type="project" value="InterPro"/>
</dbReference>
<keyword evidence="7 8" id="KW-0472">Membrane</keyword>
<evidence type="ECO:0000259" key="10">
    <source>
        <dbReference type="PROSITE" id="PS51202"/>
    </source>
</evidence>
<dbReference type="InterPro" id="IPR006153">
    <property type="entry name" value="Cation/H_exchanger_TM"/>
</dbReference>
<feature type="transmembrane region" description="Helical" evidence="8">
    <location>
        <begin position="356"/>
        <end position="377"/>
    </location>
</feature>
<dbReference type="PANTHER" id="PTHR42751:SF3">
    <property type="entry name" value="SODIUM_GLUTAMATE SYMPORTER"/>
    <property type="match status" value="1"/>
</dbReference>
<evidence type="ECO:0000256" key="1">
    <source>
        <dbReference type="ARBA" id="ARBA00004141"/>
    </source>
</evidence>
<keyword evidence="4" id="KW-0630">Potassium</keyword>
<feature type="transmembrane region" description="Helical" evidence="8">
    <location>
        <begin position="270"/>
        <end position="289"/>
    </location>
</feature>
<keyword evidence="4" id="KW-0406">Ion transport</keyword>
<feature type="transmembrane region" description="Helical" evidence="8">
    <location>
        <begin position="176"/>
        <end position="197"/>
    </location>
</feature>
<evidence type="ECO:0000256" key="3">
    <source>
        <dbReference type="ARBA" id="ARBA00022448"/>
    </source>
</evidence>
<organism evidence="11 12">
    <name type="scientific">Christiangramia oceanisediminis</name>
    <dbReference type="NCBI Taxonomy" id="2920386"/>
    <lineage>
        <taxon>Bacteria</taxon>
        <taxon>Pseudomonadati</taxon>
        <taxon>Bacteroidota</taxon>
        <taxon>Flavobacteriia</taxon>
        <taxon>Flavobacteriales</taxon>
        <taxon>Flavobacteriaceae</taxon>
        <taxon>Christiangramia</taxon>
    </lineage>
</organism>
<proteinExistence type="inferred from homology"/>
<feature type="domain" description="RCK C-terminal" evidence="10">
    <location>
        <begin position="582"/>
        <end position="667"/>
    </location>
</feature>
<reference evidence="11" key="1">
    <citation type="submission" date="2022-07" db="EMBL/GenBank/DDBJ databases">
        <title>Gramela sediminis sp. nov., isolated from deep-sea sediment of the Indian Ocean.</title>
        <authorList>
            <person name="Shi H."/>
        </authorList>
    </citation>
    <scope>NUCLEOTIDE SEQUENCE</scope>
    <source>
        <strain evidence="11">GC03-9</strain>
    </source>
</reference>
<dbReference type="PROSITE" id="PS51201">
    <property type="entry name" value="RCK_N"/>
    <property type="match status" value="1"/>
</dbReference>
<evidence type="ECO:0000256" key="2">
    <source>
        <dbReference type="ARBA" id="ARBA00005551"/>
    </source>
</evidence>
<evidence type="ECO:0000256" key="5">
    <source>
        <dbReference type="ARBA" id="ARBA00022692"/>
    </source>
</evidence>
<dbReference type="InterPro" id="IPR038770">
    <property type="entry name" value="Na+/solute_symporter_sf"/>
</dbReference>
<feature type="transmembrane region" description="Helical" evidence="8">
    <location>
        <begin position="30"/>
        <end position="49"/>
    </location>
</feature>
<dbReference type="GO" id="GO:0016020">
    <property type="term" value="C:membrane"/>
    <property type="evidence" value="ECO:0007669"/>
    <property type="project" value="UniProtKB-SubCell"/>
</dbReference>
<dbReference type="InterPro" id="IPR003148">
    <property type="entry name" value="RCK_N"/>
</dbReference>
<sequence length="667" mass="73996">MEIPILQDIVIILGLSIVIILIFQRLKLPAILGFLLAGIIAGPYAFNLISSQHEVELLSEIGIIFLLFVIGIELSLKGLASIKRIIFLGGGLQVGGTILITAGIASLTGLELNTSIFLGFLFSLSSTAIVLKLLQEKGEIASPHGRISLGILIFQDIVVVPMMLFTPLLAGETPNILSTVAIMALKILAVLIIVYILARYVVPKVFGWVVKTKNQELFILTVVVFCFGVAWLTSTVGLSLALGAFFAGLIISESDYSHQATANVLPFREIFISFFFISVGTLLNLEFFFNNILLIILLVIGVILLKMTVVGVTGFLLKYPARTVFLTVFSLFQVGEFSLLLSGVGKDNGIIPENIYQYFLAISIITMGITPFLISYAPRITYSLLKAPIPPAVRKRLENIKRSTQADSEFSEENLHDHLVIIGFGINGENISKAARHAEIPYVIIDTNPETFQKAKNKQEPVIFGDATQSLILKHAHIQEARVIVIAISDPSATRKILTTIRQFTQTATVIVRTRYVREIEEVIKLGADEVIPEEFETSIEIFTRVLKKYLVPFDEIQGFINQIRSSDYEMLTSMKKTAHSPALQHLNIPNKEIVTVKVQRDNKNIVGKSIEESGIGKNYRLTLLAIQRDNRYLTEISPQTIVQQGDLLYLFGHPNNINHFNKMLSF</sequence>
<evidence type="ECO:0000256" key="8">
    <source>
        <dbReference type="SAM" id="Phobius"/>
    </source>
</evidence>
<dbReference type="Pfam" id="PF02254">
    <property type="entry name" value="TrkA_N"/>
    <property type="match status" value="1"/>
</dbReference>
<dbReference type="Proteomes" id="UP001155280">
    <property type="component" value="Unassembled WGS sequence"/>
</dbReference>
<dbReference type="InterPro" id="IPR006037">
    <property type="entry name" value="RCK_C"/>
</dbReference>
<comment type="similarity">
    <text evidence="2">Belongs to the monovalent cation:proton antiporter 2 (CPA2) transporter (TC 2.A.37) family.</text>
</comment>
<accession>A0A9X2IAI1</accession>
<comment type="caution">
    <text evidence="11">The sequence shown here is derived from an EMBL/GenBank/DDBJ whole genome shotgun (WGS) entry which is preliminary data.</text>
</comment>
<feature type="transmembrane region" description="Helical" evidence="8">
    <location>
        <begin position="86"/>
        <end position="110"/>
    </location>
</feature>
<keyword evidence="3" id="KW-0813">Transport</keyword>
<dbReference type="AlphaFoldDB" id="A0A9X2IAI1"/>
<evidence type="ECO:0000313" key="12">
    <source>
        <dbReference type="Proteomes" id="UP001155280"/>
    </source>
</evidence>
<protein>
    <submittedName>
        <fullName evidence="11">Cation:proton antiporter</fullName>
    </submittedName>
</protein>
<dbReference type="InterPro" id="IPR036291">
    <property type="entry name" value="NAD(P)-bd_dom_sf"/>
</dbReference>
<dbReference type="Gene3D" id="3.30.70.1450">
    <property type="entry name" value="Regulator of K+ conductance, C-terminal domain"/>
    <property type="match status" value="1"/>
</dbReference>
<gene>
    <name evidence="11" type="ORF">MKO06_08425</name>
</gene>
<feature type="transmembrane region" description="Helical" evidence="8">
    <location>
        <begin position="296"/>
        <end position="317"/>
    </location>
</feature>
<comment type="subcellular location">
    <subcellularLocation>
        <location evidence="1">Membrane</location>
        <topology evidence="1">Multi-pass membrane protein</topology>
    </subcellularLocation>
</comment>
<dbReference type="RefSeq" id="WP_241551740.1">
    <property type="nucleotide sequence ID" value="NZ_JANCNS010000002.1"/>
</dbReference>
<feature type="transmembrane region" description="Helical" evidence="8">
    <location>
        <begin position="61"/>
        <end position="79"/>
    </location>
</feature>
<feature type="transmembrane region" description="Helical" evidence="8">
    <location>
        <begin position="217"/>
        <end position="250"/>
    </location>
</feature>
<dbReference type="Gene3D" id="1.20.1530.20">
    <property type="match status" value="1"/>
</dbReference>
<keyword evidence="12" id="KW-1185">Reference proteome</keyword>
<feature type="domain" description="RCK N-terminal" evidence="9">
    <location>
        <begin position="416"/>
        <end position="533"/>
    </location>
</feature>
<dbReference type="GO" id="GO:0006813">
    <property type="term" value="P:potassium ion transport"/>
    <property type="evidence" value="ECO:0007669"/>
    <property type="project" value="UniProtKB-KW"/>
</dbReference>
<name>A0A9X2IAI1_9FLAO</name>
<evidence type="ECO:0000256" key="4">
    <source>
        <dbReference type="ARBA" id="ARBA00022538"/>
    </source>
</evidence>
<dbReference type="PANTHER" id="PTHR42751">
    <property type="entry name" value="SODIUM/HYDROGEN EXCHANGER FAMILY/TRKA DOMAIN PROTEIN"/>
    <property type="match status" value="1"/>
</dbReference>
<dbReference type="SUPFAM" id="SSF116726">
    <property type="entry name" value="TrkA C-terminal domain-like"/>
    <property type="match status" value="1"/>
</dbReference>
<keyword evidence="5 8" id="KW-0812">Transmembrane</keyword>